<keyword evidence="4" id="KW-1185">Reference proteome</keyword>
<feature type="chain" id="PRO_5044793852" evidence="2">
    <location>
        <begin position="19"/>
        <end position="114"/>
    </location>
</feature>
<proteinExistence type="predicted"/>
<keyword evidence="2" id="KW-0732">Signal</keyword>
<name>A0ABD3SNX5_9STRA</name>
<reference evidence="3 4" key="1">
    <citation type="submission" date="2024-10" db="EMBL/GenBank/DDBJ databases">
        <title>Updated reference genomes for cyclostephanoid diatoms.</title>
        <authorList>
            <person name="Roberts W.R."/>
            <person name="Alverson A.J."/>
        </authorList>
    </citation>
    <scope>NUCLEOTIDE SEQUENCE [LARGE SCALE GENOMIC DNA]</scope>
    <source>
        <strain evidence="3 4">AJA228-03</strain>
    </source>
</reference>
<comment type="caution">
    <text evidence="3">The sequence shown here is derived from an EMBL/GenBank/DDBJ whole genome shotgun (WGS) entry which is preliminary data.</text>
</comment>
<sequence>MKIIVASVAILSTAAAHAADPVRKRTVSKHRSSSIGNVMPDEAYEPNFGTEHRSLVSSMSVQTSMSMMPTYMPTYAPSTYSPTSTPITTTAASGAATIGTTVAACAAAGVAMLL</sequence>
<evidence type="ECO:0000313" key="3">
    <source>
        <dbReference type="EMBL" id="KAL3826292.1"/>
    </source>
</evidence>
<dbReference type="Proteomes" id="UP001530377">
    <property type="component" value="Unassembled WGS sequence"/>
</dbReference>
<gene>
    <name evidence="3" type="ORF">ACHAXA_004610</name>
</gene>
<feature type="region of interest" description="Disordered" evidence="1">
    <location>
        <begin position="25"/>
        <end position="46"/>
    </location>
</feature>
<feature type="signal peptide" evidence="2">
    <location>
        <begin position="1"/>
        <end position="18"/>
    </location>
</feature>
<dbReference type="EMBL" id="JALLPB020000024">
    <property type="protein sequence ID" value="KAL3826292.1"/>
    <property type="molecule type" value="Genomic_DNA"/>
</dbReference>
<evidence type="ECO:0000256" key="2">
    <source>
        <dbReference type="SAM" id="SignalP"/>
    </source>
</evidence>
<organism evidence="3 4">
    <name type="scientific">Cyclostephanos tholiformis</name>
    <dbReference type="NCBI Taxonomy" id="382380"/>
    <lineage>
        <taxon>Eukaryota</taxon>
        <taxon>Sar</taxon>
        <taxon>Stramenopiles</taxon>
        <taxon>Ochrophyta</taxon>
        <taxon>Bacillariophyta</taxon>
        <taxon>Coscinodiscophyceae</taxon>
        <taxon>Thalassiosirophycidae</taxon>
        <taxon>Stephanodiscales</taxon>
        <taxon>Stephanodiscaceae</taxon>
        <taxon>Cyclostephanos</taxon>
    </lineage>
</organism>
<evidence type="ECO:0000313" key="4">
    <source>
        <dbReference type="Proteomes" id="UP001530377"/>
    </source>
</evidence>
<evidence type="ECO:0000256" key="1">
    <source>
        <dbReference type="SAM" id="MobiDB-lite"/>
    </source>
</evidence>
<accession>A0ABD3SNX5</accession>
<protein>
    <submittedName>
        <fullName evidence="3">Uncharacterized protein</fullName>
    </submittedName>
</protein>
<dbReference type="AlphaFoldDB" id="A0ABD3SNX5"/>